<dbReference type="Proteomes" id="UP000245383">
    <property type="component" value="Unassembled WGS sequence"/>
</dbReference>
<reference evidence="2 3" key="1">
    <citation type="journal article" date="2018" name="MBio">
        <title>Comparative Genomics Reveals the Core Gene Toolbox for the Fungus-Insect Symbiosis.</title>
        <authorList>
            <person name="Wang Y."/>
            <person name="Stata M."/>
            <person name="Wang W."/>
            <person name="Stajich J.E."/>
            <person name="White M.M."/>
            <person name="Moncalvo J.M."/>
        </authorList>
    </citation>
    <scope>NUCLEOTIDE SEQUENCE [LARGE SCALE GENOMIC DNA]</scope>
    <source>
        <strain evidence="2 3">SWE-8-4</strain>
    </source>
</reference>
<dbReference type="CDD" id="cd00303">
    <property type="entry name" value="retropepsin_like"/>
    <property type="match status" value="1"/>
</dbReference>
<keyword evidence="3" id="KW-1185">Reference proteome</keyword>
<organism evidence="2 3">
    <name type="scientific">Smittium simulii</name>
    <dbReference type="NCBI Taxonomy" id="133385"/>
    <lineage>
        <taxon>Eukaryota</taxon>
        <taxon>Fungi</taxon>
        <taxon>Fungi incertae sedis</taxon>
        <taxon>Zoopagomycota</taxon>
        <taxon>Kickxellomycotina</taxon>
        <taxon>Harpellomycetes</taxon>
        <taxon>Harpellales</taxon>
        <taxon>Legeriomycetaceae</taxon>
        <taxon>Smittium</taxon>
    </lineage>
</organism>
<dbReference type="EMBL" id="MBFR01000051">
    <property type="protein sequence ID" value="PVU95609.1"/>
    <property type="molecule type" value="Genomic_DNA"/>
</dbReference>
<sequence length="669" mass="74328">MALAKLCVQPSTDLHSSFVTPNFGIEYVSNFYSVIVNNSNSKVTNVNKLDRFGKNPIRETVSIQLLFVKLLVNVCLFGRHWEEQITSDNSTNHGNQPDLKSQKLLQNVPLNKTKPHPLTYIVDEILNTPTYFFLDNSSTACVVSAEVLELLNISFKNYNGTITAVGGDSLTVIGKVLLPLTFEGSTVATQFQVLQQCAVPILLGIDFIQLVDASINYPQQTLNFAINNNTISLQLYLKKQPKNNQTNFIIKTPAQMEGLDIVTIYDEVQLFYSNNTFSLQHTIAALAKKVNELLVRQDSNTIEENTDADQYVLTRSLAKDLQTYPRLIEAAPSIDTDFFRPPLSEEEKRDIVQTCPQTMGMMYTQPPINDAATVPIKKLDNAYYNVQLFITQATRPVDYYVHQLLQDEPEAPADDPRFLFASTMRLLLSEACTLLTQARLDNLHLGRSLLGSPSQLDPSYGNPLMEPTALSELLAAKKTDKSSNSKLFCGRQQQAALQKTSQTITASATAPTTNQAYTTDGSSQQFPNSTGGFQSGSGESRGRKRGPPVEGCLHKYKEAWENNCQRVLSAVEQTSTADPTSQVKHGAQSSQSHDVGNCRAIVQKNNRKSIPAVTGILLKHICCPKENWRTLPCPRLEAVEQTPKEYSLQNRVTGVYYQDDPKKGLSNIN</sequence>
<evidence type="ECO:0000313" key="2">
    <source>
        <dbReference type="EMBL" id="PVU95609.1"/>
    </source>
</evidence>
<dbReference type="SUPFAM" id="SSF50630">
    <property type="entry name" value="Acid proteases"/>
    <property type="match status" value="1"/>
</dbReference>
<name>A0A2T9YTG2_9FUNG</name>
<dbReference type="InterPro" id="IPR021109">
    <property type="entry name" value="Peptidase_aspartic_dom_sf"/>
</dbReference>
<dbReference type="Gene3D" id="2.40.70.10">
    <property type="entry name" value="Acid Proteases"/>
    <property type="match status" value="1"/>
</dbReference>
<dbReference type="AlphaFoldDB" id="A0A2T9YTG2"/>
<feature type="region of interest" description="Disordered" evidence="1">
    <location>
        <begin position="504"/>
        <end position="548"/>
    </location>
</feature>
<evidence type="ECO:0008006" key="4">
    <source>
        <dbReference type="Google" id="ProtNLM"/>
    </source>
</evidence>
<comment type="caution">
    <text evidence="2">The sequence shown here is derived from an EMBL/GenBank/DDBJ whole genome shotgun (WGS) entry which is preliminary data.</text>
</comment>
<evidence type="ECO:0000313" key="3">
    <source>
        <dbReference type="Proteomes" id="UP000245383"/>
    </source>
</evidence>
<accession>A0A2T9YTG2</accession>
<feature type="region of interest" description="Disordered" evidence="1">
    <location>
        <begin position="575"/>
        <end position="594"/>
    </location>
</feature>
<proteinExistence type="predicted"/>
<dbReference type="OrthoDB" id="5545891at2759"/>
<protein>
    <recommendedName>
        <fullName evidence="4">Aspartic peptidase DDI1-type domain-containing protein</fullName>
    </recommendedName>
</protein>
<feature type="compositionally biased region" description="Polar residues" evidence="1">
    <location>
        <begin position="504"/>
        <end position="532"/>
    </location>
</feature>
<gene>
    <name evidence="2" type="ORF">BB561_001697</name>
</gene>
<evidence type="ECO:0000256" key="1">
    <source>
        <dbReference type="SAM" id="MobiDB-lite"/>
    </source>
</evidence>